<reference evidence="2" key="1">
    <citation type="journal article" date="2016" name="Nat. Biotechnol.">
        <title>Sequencing wild and cultivated cassava and related species reveals extensive interspecific hybridization and genetic diversity.</title>
        <authorList>
            <person name="Bredeson J.V."/>
            <person name="Lyons J.B."/>
            <person name="Prochnik S.E."/>
            <person name="Wu G.A."/>
            <person name="Ha C.M."/>
            <person name="Edsinger-Gonzales E."/>
            <person name="Grimwood J."/>
            <person name="Schmutz J."/>
            <person name="Rabbi I.Y."/>
            <person name="Egesi C."/>
            <person name="Nauluvula P."/>
            <person name="Lebot V."/>
            <person name="Ndunguru J."/>
            <person name="Mkamilo G."/>
            <person name="Bart R.S."/>
            <person name="Setter T.L."/>
            <person name="Gleadow R.M."/>
            <person name="Kulakow P."/>
            <person name="Ferguson M.E."/>
            <person name="Rounsley S."/>
            <person name="Rokhsar D.S."/>
        </authorList>
    </citation>
    <scope>NUCLEOTIDE SEQUENCE [LARGE SCALE GENOMIC DNA]</scope>
    <source>
        <strain evidence="2">cv. AM560-2</strain>
    </source>
</reference>
<proteinExistence type="predicted"/>
<evidence type="ECO:0000313" key="1">
    <source>
        <dbReference type="EMBL" id="KAG8652576.1"/>
    </source>
</evidence>
<keyword evidence="2" id="KW-1185">Reference proteome</keyword>
<sequence length="115" mass="13360">MRNKKHYVPLKEKSLSPNTIPQIVASRLAVQFGQQLLILAADDTKFCYNIVYTLTESSGAQMEKLWPEISTTNSSFGSYYSNSVQLSFHKFFPLMHRLKKIWIKIKFQSLWVTPE</sequence>
<evidence type="ECO:0000313" key="2">
    <source>
        <dbReference type="Proteomes" id="UP000091857"/>
    </source>
</evidence>
<name>A0ACB7HK88_MANES</name>
<dbReference type="EMBL" id="CM004392">
    <property type="protein sequence ID" value="KAG8652576.1"/>
    <property type="molecule type" value="Genomic_DNA"/>
</dbReference>
<gene>
    <name evidence="1" type="ORF">MANES_06G107750v8</name>
</gene>
<comment type="caution">
    <text evidence="1">The sequence shown here is derived from an EMBL/GenBank/DDBJ whole genome shotgun (WGS) entry which is preliminary data.</text>
</comment>
<accession>A0ACB7HK88</accession>
<organism evidence="1 2">
    <name type="scientific">Manihot esculenta</name>
    <name type="common">Cassava</name>
    <name type="synonym">Jatropha manihot</name>
    <dbReference type="NCBI Taxonomy" id="3983"/>
    <lineage>
        <taxon>Eukaryota</taxon>
        <taxon>Viridiplantae</taxon>
        <taxon>Streptophyta</taxon>
        <taxon>Embryophyta</taxon>
        <taxon>Tracheophyta</taxon>
        <taxon>Spermatophyta</taxon>
        <taxon>Magnoliopsida</taxon>
        <taxon>eudicotyledons</taxon>
        <taxon>Gunneridae</taxon>
        <taxon>Pentapetalae</taxon>
        <taxon>rosids</taxon>
        <taxon>fabids</taxon>
        <taxon>Malpighiales</taxon>
        <taxon>Euphorbiaceae</taxon>
        <taxon>Crotonoideae</taxon>
        <taxon>Manihoteae</taxon>
        <taxon>Manihot</taxon>
    </lineage>
</organism>
<protein>
    <submittedName>
        <fullName evidence="1">Uncharacterized protein</fullName>
    </submittedName>
</protein>
<dbReference type="Proteomes" id="UP000091857">
    <property type="component" value="Chromosome 6"/>
</dbReference>